<protein>
    <submittedName>
        <fullName evidence="2">Uncharacterized protein</fullName>
    </submittedName>
</protein>
<proteinExistence type="predicted"/>
<feature type="region of interest" description="Disordered" evidence="1">
    <location>
        <begin position="24"/>
        <end position="59"/>
    </location>
</feature>
<comment type="caution">
    <text evidence="2">The sequence shown here is derived from an EMBL/GenBank/DDBJ whole genome shotgun (WGS) entry which is preliminary data.</text>
</comment>
<reference evidence="2 3" key="1">
    <citation type="submission" date="2024-11" db="EMBL/GenBank/DDBJ databases">
        <title>Adaptive evolution of stress response genes in parasites aligns with host niche diversity.</title>
        <authorList>
            <person name="Hahn C."/>
            <person name="Resl P."/>
        </authorList>
    </citation>
    <scope>NUCLEOTIDE SEQUENCE [LARGE SCALE GENOMIC DNA]</scope>
    <source>
        <strain evidence="2">EGGRZ-B1_66</strain>
        <tissue evidence="2">Body</tissue>
    </source>
</reference>
<accession>A0ABD2Q7A7</accession>
<feature type="region of interest" description="Disordered" evidence="1">
    <location>
        <begin position="75"/>
        <end position="125"/>
    </location>
</feature>
<sequence>MIERQVRNLAQTAVEAAIQRAVSRLTGSESGRSVESSENELLQHNSTENTALESAFSVRDEDRLQNGRVESVISSATELSDKTTVMSHERRAIYDSSSSSSEAHANRGNQTPSSKVRSRSHELNL</sequence>
<dbReference type="AlphaFoldDB" id="A0ABD2Q7A7"/>
<feature type="compositionally biased region" description="Low complexity" evidence="1">
    <location>
        <begin position="28"/>
        <end position="40"/>
    </location>
</feature>
<evidence type="ECO:0000313" key="3">
    <source>
        <dbReference type="Proteomes" id="UP001626550"/>
    </source>
</evidence>
<organism evidence="2 3">
    <name type="scientific">Cichlidogyrus casuarinus</name>
    <dbReference type="NCBI Taxonomy" id="1844966"/>
    <lineage>
        <taxon>Eukaryota</taxon>
        <taxon>Metazoa</taxon>
        <taxon>Spiralia</taxon>
        <taxon>Lophotrochozoa</taxon>
        <taxon>Platyhelminthes</taxon>
        <taxon>Monogenea</taxon>
        <taxon>Monopisthocotylea</taxon>
        <taxon>Dactylogyridea</taxon>
        <taxon>Ancyrocephalidae</taxon>
        <taxon>Cichlidogyrus</taxon>
    </lineage>
</organism>
<dbReference type="Proteomes" id="UP001626550">
    <property type="component" value="Unassembled WGS sequence"/>
</dbReference>
<evidence type="ECO:0000256" key="1">
    <source>
        <dbReference type="SAM" id="MobiDB-lite"/>
    </source>
</evidence>
<evidence type="ECO:0000313" key="2">
    <source>
        <dbReference type="EMBL" id="KAL3314621.1"/>
    </source>
</evidence>
<gene>
    <name evidence="2" type="ORF">Ciccas_006765</name>
</gene>
<keyword evidence="3" id="KW-1185">Reference proteome</keyword>
<feature type="compositionally biased region" description="Polar residues" evidence="1">
    <location>
        <begin position="42"/>
        <end position="52"/>
    </location>
</feature>
<dbReference type="EMBL" id="JBJKFK010000946">
    <property type="protein sequence ID" value="KAL3314621.1"/>
    <property type="molecule type" value="Genomic_DNA"/>
</dbReference>
<name>A0ABD2Q7A7_9PLAT</name>
<feature type="compositionally biased region" description="Polar residues" evidence="1">
    <location>
        <begin position="75"/>
        <end position="86"/>
    </location>
</feature>